<gene>
    <name evidence="8" type="ORF">Esi_0240_0008</name>
</gene>
<evidence type="ECO:0000259" key="7">
    <source>
        <dbReference type="PROSITE" id="PS50203"/>
    </source>
</evidence>
<evidence type="ECO:0000256" key="5">
    <source>
        <dbReference type="PROSITE-ProRule" id="PRU00239"/>
    </source>
</evidence>
<feature type="domain" description="Calpain catalytic" evidence="7">
    <location>
        <begin position="1"/>
        <end position="396"/>
    </location>
</feature>
<dbReference type="InParanoid" id="D7FSU2"/>
<dbReference type="EMBL" id="FN649758">
    <property type="protein sequence ID" value="CBJ31233.1"/>
    <property type="molecule type" value="Genomic_DNA"/>
</dbReference>
<dbReference type="PRINTS" id="PR00704">
    <property type="entry name" value="CALPAIN"/>
</dbReference>
<accession>D7FSU2</accession>
<dbReference type="STRING" id="2880.D7FSU2"/>
<protein>
    <submittedName>
        <fullName evidence="8">Gill-specific calpain</fullName>
    </submittedName>
</protein>
<comment type="caution">
    <text evidence="5">Lacks conserved residue(s) required for the propagation of feature annotation.</text>
</comment>
<evidence type="ECO:0000256" key="3">
    <source>
        <dbReference type="ARBA" id="ARBA00022801"/>
    </source>
</evidence>
<dbReference type="PANTHER" id="PTHR10183:SF379">
    <property type="entry name" value="CALPAIN-5"/>
    <property type="match status" value="1"/>
</dbReference>
<dbReference type="GO" id="GO:0004198">
    <property type="term" value="F:calcium-dependent cysteine-type endopeptidase activity"/>
    <property type="evidence" value="ECO:0007669"/>
    <property type="project" value="InterPro"/>
</dbReference>
<keyword evidence="2" id="KW-0645">Protease</keyword>
<dbReference type="PANTHER" id="PTHR10183">
    <property type="entry name" value="CALPAIN"/>
    <property type="match status" value="1"/>
</dbReference>
<feature type="region of interest" description="Disordered" evidence="6">
    <location>
        <begin position="323"/>
        <end position="378"/>
    </location>
</feature>
<dbReference type="AlphaFoldDB" id="D7FSU2"/>
<evidence type="ECO:0000256" key="2">
    <source>
        <dbReference type="ARBA" id="ARBA00022670"/>
    </source>
</evidence>
<dbReference type="PROSITE" id="PS50203">
    <property type="entry name" value="CALPAIN_CAT"/>
    <property type="match status" value="1"/>
</dbReference>
<dbReference type="SUPFAM" id="SSF49758">
    <property type="entry name" value="Calpain large subunit, middle domain (domain III)"/>
    <property type="match status" value="1"/>
</dbReference>
<evidence type="ECO:0000256" key="6">
    <source>
        <dbReference type="SAM" id="MobiDB-lite"/>
    </source>
</evidence>
<organism evidence="8 9">
    <name type="scientific">Ectocarpus siliculosus</name>
    <name type="common">Brown alga</name>
    <name type="synonym">Conferva siliculosa</name>
    <dbReference type="NCBI Taxonomy" id="2880"/>
    <lineage>
        <taxon>Eukaryota</taxon>
        <taxon>Sar</taxon>
        <taxon>Stramenopiles</taxon>
        <taxon>Ochrophyta</taxon>
        <taxon>PX clade</taxon>
        <taxon>Phaeophyceae</taxon>
        <taxon>Ectocarpales</taxon>
        <taxon>Ectocarpaceae</taxon>
        <taxon>Ectocarpus</taxon>
    </lineage>
</organism>
<feature type="region of interest" description="Disordered" evidence="6">
    <location>
        <begin position="230"/>
        <end position="252"/>
    </location>
</feature>
<dbReference type="Gene3D" id="2.60.120.380">
    <property type="match status" value="1"/>
</dbReference>
<dbReference type="OrthoDB" id="424753at2759"/>
<name>D7FSU2_ECTSI</name>
<dbReference type="EMBL" id="FN648421">
    <property type="protein sequence ID" value="CBJ31233.1"/>
    <property type="molecule type" value="Genomic_DNA"/>
</dbReference>
<keyword evidence="9" id="KW-1185">Reference proteome</keyword>
<dbReference type="Pfam" id="PF00648">
    <property type="entry name" value="Peptidase_C2"/>
    <property type="match status" value="1"/>
</dbReference>
<evidence type="ECO:0000256" key="4">
    <source>
        <dbReference type="ARBA" id="ARBA00022807"/>
    </source>
</evidence>
<dbReference type="eggNOG" id="KOG0045">
    <property type="taxonomic scope" value="Eukaryota"/>
</dbReference>
<keyword evidence="3" id="KW-0378">Hydrolase</keyword>
<dbReference type="Pfam" id="PF01067">
    <property type="entry name" value="Calpain_III"/>
    <property type="match status" value="1"/>
</dbReference>
<dbReference type="SUPFAM" id="SSF54001">
    <property type="entry name" value="Cysteine proteinases"/>
    <property type="match status" value="1"/>
</dbReference>
<dbReference type="InterPro" id="IPR036213">
    <property type="entry name" value="Calpain_III_sf"/>
</dbReference>
<feature type="region of interest" description="Disordered" evidence="6">
    <location>
        <begin position="1"/>
        <end position="21"/>
    </location>
</feature>
<dbReference type="InterPro" id="IPR001300">
    <property type="entry name" value="Peptidase_C2_calpain_cat"/>
</dbReference>
<proteinExistence type="inferred from homology"/>
<dbReference type="Proteomes" id="UP000002630">
    <property type="component" value="Linkage Group LG33"/>
</dbReference>
<dbReference type="OMA" id="LNIQQWM"/>
<evidence type="ECO:0000313" key="9">
    <source>
        <dbReference type="Proteomes" id="UP000002630"/>
    </source>
</evidence>
<reference evidence="8 9" key="1">
    <citation type="journal article" date="2010" name="Nature">
        <title>The Ectocarpus genome and the independent evolution of multicellularity in brown algae.</title>
        <authorList>
            <person name="Cock J.M."/>
            <person name="Sterck L."/>
            <person name="Rouze P."/>
            <person name="Scornet D."/>
            <person name="Allen A.E."/>
            <person name="Amoutzias G."/>
            <person name="Anthouard V."/>
            <person name="Artiguenave F."/>
            <person name="Aury J.M."/>
            <person name="Badger J.H."/>
            <person name="Beszteri B."/>
            <person name="Billiau K."/>
            <person name="Bonnet E."/>
            <person name="Bothwell J.H."/>
            <person name="Bowler C."/>
            <person name="Boyen C."/>
            <person name="Brownlee C."/>
            <person name="Carrano C.J."/>
            <person name="Charrier B."/>
            <person name="Cho G.Y."/>
            <person name="Coelho S.M."/>
            <person name="Collen J."/>
            <person name="Corre E."/>
            <person name="Da Silva C."/>
            <person name="Delage L."/>
            <person name="Delaroque N."/>
            <person name="Dittami S.M."/>
            <person name="Doulbeau S."/>
            <person name="Elias M."/>
            <person name="Farnham G."/>
            <person name="Gachon C.M."/>
            <person name="Gschloessl B."/>
            <person name="Heesch S."/>
            <person name="Jabbari K."/>
            <person name="Jubin C."/>
            <person name="Kawai H."/>
            <person name="Kimura K."/>
            <person name="Kloareg B."/>
            <person name="Kupper F.C."/>
            <person name="Lang D."/>
            <person name="Le Bail A."/>
            <person name="Leblanc C."/>
            <person name="Lerouge P."/>
            <person name="Lohr M."/>
            <person name="Lopez P.J."/>
            <person name="Martens C."/>
            <person name="Maumus F."/>
            <person name="Michel G."/>
            <person name="Miranda-Saavedra D."/>
            <person name="Morales J."/>
            <person name="Moreau H."/>
            <person name="Motomura T."/>
            <person name="Nagasato C."/>
            <person name="Napoli C.A."/>
            <person name="Nelson D.R."/>
            <person name="Nyvall-Collen P."/>
            <person name="Peters A.F."/>
            <person name="Pommier C."/>
            <person name="Potin P."/>
            <person name="Poulain J."/>
            <person name="Quesneville H."/>
            <person name="Read B."/>
            <person name="Rensing S.A."/>
            <person name="Ritter A."/>
            <person name="Rousvoal S."/>
            <person name="Samanta M."/>
            <person name="Samson G."/>
            <person name="Schroeder D.C."/>
            <person name="Segurens B."/>
            <person name="Strittmatter M."/>
            <person name="Tonon T."/>
            <person name="Tregear J.W."/>
            <person name="Valentin K."/>
            <person name="von Dassow P."/>
            <person name="Yamagishi T."/>
            <person name="Van de Peer Y."/>
            <person name="Wincker P."/>
        </authorList>
    </citation>
    <scope>NUCLEOTIDE SEQUENCE [LARGE SCALE GENOMIC DNA]</scope>
    <source>
        <strain evidence="9">Ec32 / CCAP1310/4</strain>
    </source>
</reference>
<feature type="region of interest" description="Disordered" evidence="6">
    <location>
        <begin position="586"/>
        <end position="628"/>
    </location>
</feature>
<dbReference type="GO" id="GO:0006508">
    <property type="term" value="P:proteolysis"/>
    <property type="evidence" value="ECO:0007669"/>
    <property type="project" value="UniProtKB-KW"/>
</dbReference>
<dbReference type="SMART" id="SM00230">
    <property type="entry name" value="CysPc"/>
    <property type="match status" value="1"/>
</dbReference>
<comment type="similarity">
    <text evidence="1">Belongs to the peptidase C2 family.</text>
</comment>
<dbReference type="InterPro" id="IPR022682">
    <property type="entry name" value="Calpain_domain_III"/>
</dbReference>
<dbReference type="InterPro" id="IPR038765">
    <property type="entry name" value="Papain-like_cys_pep_sf"/>
</dbReference>
<evidence type="ECO:0000313" key="8">
    <source>
        <dbReference type="EMBL" id="CBJ31233.1"/>
    </source>
</evidence>
<dbReference type="InterPro" id="IPR022684">
    <property type="entry name" value="Calpain_cysteine_protease"/>
</dbReference>
<evidence type="ECO:0000256" key="1">
    <source>
        <dbReference type="ARBA" id="ARBA00007623"/>
    </source>
</evidence>
<dbReference type="Gene3D" id="3.90.70.10">
    <property type="entry name" value="Cysteine proteinases"/>
    <property type="match status" value="1"/>
</dbReference>
<keyword evidence="4" id="KW-0788">Thiol protease</keyword>
<sequence length="628" mass="68415">MFEDPTFPASGDSLYRTPQQPPAGTLPAALVVWGRISQQEVRRCHSPVTFPVDEGLAAVGQGALGDSWLVSALNMLAPLPGVLKKVVVSDRHSDKGVYTLKLFKEGAWRYIHVDDRLPCSPSRTPHYCCSKDPNQVWGPLIEKAFAKLHGCYESLGRGSIEQGLRCLTGTPLIRTPLTGLEPKSDWDGGVADKESEKRRQHLWAKMKKWHGRGCVMGCYRGVEFDRARNRQAASNSSSMGPFGGDNREGPGRRKTGLMVGRGYCIESVCEASAGATHTRDAAMFQLVELSCPWGVGQWRGDWSRNSGMWDAYPSIKAELRRLRPQRAGSAAPPPAAEKDGEGGGGAGPLGAVTEATDVGAGRGAREQEEQEQEEKESSFWMTFDDFTTEFSQMLTCVSYSAGQESKGLSRKSYRGVWIPGDSLTGSGGGCASPSFLQNPFYPVTIQRNSTTVTVCLSIWDRAWQVDPAGRGPAIGYYIVRLTGSKPRLTKLRPSKIAARSMAFVAGTQSAGEHTFDSGRYAIVPVTVKPLSSAEEFFLDLTADNTVEWEQMDDCIRDLDQVLRLSDDEGDMPSGKHPSVVSVLSEEVADAEDVDGPPGNKVACGRTGETERIPSRQRNRVKNRSTTVL</sequence>